<keyword evidence="10" id="KW-1185">Reference proteome</keyword>
<dbReference type="InterPro" id="IPR032879">
    <property type="entry name" value="FixG_C"/>
</dbReference>
<reference evidence="9" key="2">
    <citation type="submission" date="2023-01" db="EMBL/GenBank/DDBJ databases">
        <title>Draft genome sequence of Maritalea porphyrae strain NBRC 107169.</title>
        <authorList>
            <person name="Sun Q."/>
            <person name="Mori K."/>
        </authorList>
    </citation>
    <scope>NUCLEOTIDE SEQUENCE</scope>
    <source>
        <strain evidence="9">NBRC 107169</strain>
    </source>
</reference>
<dbReference type="Proteomes" id="UP001161405">
    <property type="component" value="Unassembled WGS sequence"/>
</dbReference>
<dbReference type="RefSeq" id="WP_284362485.1">
    <property type="nucleotide sequence ID" value="NZ_BSNI01000002.1"/>
</dbReference>
<evidence type="ECO:0000256" key="4">
    <source>
        <dbReference type="ARBA" id="ARBA00022982"/>
    </source>
</evidence>
<evidence type="ECO:0000256" key="3">
    <source>
        <dbReference type="ARBA" id="ARBA00022723"/>
    </source>
</evidence>
<evidence type="ECO:0000256" key="7">
    <source>
        <dbReference type="SAM" id="Phobius"/>
    </source>
</evidence>
<evidence type="ECO:0000313" key="9">
    <source>
        <dbReference type="EMBL" id="GLQ16759.1"/>
    </source>
</evidence>
<gene>
    <name evidence="9" type="ORF">GCM10007879_10080</name>
</gene>
<dbReference type="InterPro" id="IPR017896">
    <property type="entry name" value="4Fe4S_Fe-S-bd"/>
</dbReference>
<feature type="domain" description="4Fe-4S ferredoxin-type" evidence="8">
    <location>
        <begin position="274"/>
        <end position="301"/>
    </location>
</feature>
<keyword evidence="2" id="KW-0004">4Fe-4S</keyword>
<feature type="transmembrane region" description="Helical" evidence="7">
    <location>
        <begin position="209"/>
        <end position="228"/>
    </location>
</feature>
<feature type="transmembrane region" description="Helical" evidence="7">
    <location>
        <begin position="44"/>
        <end position="64"/>
    </location>
</feature>
<dbReference type="PANTHER" id="PTHR30176:SF3">
    <property type="entry name" value="FERREDOXIN-TYPE PROTEIN NAPH"/>
    <property type="match status" value="1"/>
</dbReference>
<dbReference type="SUPFAM" id="SSF54862">
    <property type="entry name" value="4Fe-4S ferredoxins"/>
    <property type="match status" value="1"/>
</dbReference>
<name>A0ABQ5UNF4_9HYPH</name>
<keyword evidence="1" id="KW-0813">Transport</keyword>
<dbReference type="NCBIfam" id="TIGR02745">
    <property type="entry name" value="ccoG_rdxA_fixG"/>
    <property type="match status" value="1"/>
</dbReference>
<evidence type="ECO:0000259" key="8">
    <source>
        <dbReference type="PROSITE" id="PS51379"/>
    </source>
</evidence>
<dbReference type="InterPro" id="IPR051684">
    <property type="entry name" value="Electron_Trans/Redox"/>
</dbReference>
<dbReference type="InterPro" id="IPR017900">
    <property type="entry name" value="4Fe4S_Fe_S_CS"/>
</dbReference>
<keyword evidence="7" id="KW-0812">Transmembrane</keyword>
<dbReference type="Pfam" id="PF12801">
    <property type="entry name" value="Fer4_5"/>
    <property type="match status" value="1"/>
</dbReference>
<organism evidence="9 10">
    <name type="scientific">Maritalea porphyrae</name>
    <dbReference type="NCBI Taxonomy" id="880732"/>
    <lineage>
        <taxon>Bacteria</taxon>
        <taxon>Pseudomonadati</taxon>
        <taxon>Pseudomonadota</taxon>
        <taxon>Alphaproteobacteria</taxon>
        <taxon>Hyphomicrobiales</taxon>
        <taxon>Devosiaceae</taxon>
        <taxon>Maritalea</taxon>
    </lineage>
</organism>
<dbReference type="InterPro" id="IPR013783">
    <property type="entry name" value="Ig-like_fold"/>
</dbReference>
<reference evidence="9" key="1">
    <citation type="journal article" date="2014" name="Int. J. Syst. Evol. Microbiol.">
        <title>Complete genome of a new Firmicutes species belonging to the dominant human colonic microbiota ('Ruminococcus bicirculans') reveals two chromosomes and a selective capacity to utilize plant glucans.</title>
        <authorList>
            <consortium name="NISC Comparative Sequencing Program"/>
            <person name="Wegmann U."/>
            <person name="Louis P."/>
            <person name="Goesmann A."/>
            <person name="Henrissat B."/>
            <person name="Duncan S.H."/>
            <person name="Flint H.J."/>
        </authorList>
    </citation>
    <scope>NUCLEOTIDE SEQUENCE</scope>
    <source>
        <strain evidence="9">NBRC 107169</strain>
    </source>
</reference>
<evidence type="ECO:0000256" key="2">
    <source>
        <dbReference type="ARBA" id="ARBA00022485"/>
    </source>
</evidence>
<dbReference type="InterPro" id="IPR014116">
    <property type="entry name" value="Cyt_c_oxidase_cbb3_FixG"/>
</dbReference>
<feature type="transmembrane region" description="Helical" evidence="7">
    <location>
        <begin position="101"/>
        <end position="118"/>
    </location>
</feature>
<proteinExistence type="predicted"/>
<dbReference type="Pfam" id="PF11614">
    <property type="entry name" value="FixG_C"/>
    <property type="match status" value="1"/>
</dbReference>
<dbReference type="Gene3D" id="1.10.1060.10">
    <property type="entry name" value="Alpha-helical ferredoxin"/>
    <property type="match status" value="1"/>
</dbReference>
<evidence type="ECO:0000256" key="5">
    <source>
        <dbReference type="ARBA" id="ARBA00023004"/>
    </source>
</evidence>
<comment type="caution">
    <text evidence="9">The sequence shown here is derived from an EMBL/GenBank/DDBJ whole genome shotgun (WGS) entry which is preliminary data.</text>
</comment>
<keyword evidence="5" id="KW-0408">Iron</keyword>
<dbReference type="Pfam" id="PF13746">
    <property type="entry name" value="Fer4_18"/>
    <property type="match status" value="1"/>
</dbReference>
<dbReference type="PROSITE" id="PS00198">
    <property type="entry name" value="4FE4S_FER_1"/>
    <property type="match status" value="1"/>
</dbReference>
<protein>
    <submittedName>
        <fullName evidence="9">Cytochrome c oxidase accessory protein CcoG</fullName>
    </submittedName>
</protein>
<evidence type="ECO:0000256" key="6">
    <source>
        <dbReference type="ARBA" id="ARBA00023014"/>
    </source>
</evidence>
<feature type="transmembrane region" description="Helical" evidence="7">
    <location>
        <begin position="382"/>
        <end position="401"/>
    </location>
</feature>
<accession>A0ABQ5UNF4</accession>
<keyword evidence="7" id="KW-1133">Transmembrane helix</keyword>
<keyword evidence="6" id="KW-0411">Iron-sulfur</keyword>
<dbReference type="Gene3D" id="2.60.40.10">
    <property type="entry name" value="Immunoglobulins"/>
    <property type="match status" value="1"/>
</dbReference>
<dbReference type="InterPro" id="IPR009051">
    <property type="entry name" value="Helical_ferredxn"/>
</dbReference>
<keyword evidence="4" id="KW-0249">Electron transport</keyword>
<keyword evidence="7" id="KW-0472">Membrane</keyword>
<keyword evidence="3" id="KW-0479">Metal-binding</keyword>
<evidence type="ECO:0000313" key="10">
    <source>
        <dbReference type="Proteomes" id="UP001161405"/>
    </source>
</evidence>
<feature type="transmembrane region" description="Helical" evidence="7">
    <location>
        <begin position="176"/>
        <end position="193"/>
    </location>
</feature>
<dbReference type="EMBL" id="BSNI01000002">
    <property type="protein sequence ID" value="GLQ16759.1"/>
    <property type="molecule type" value="Genomic_DNA"/>
</dbReference>
<dbReference type="PROSITE" id="PS51379">
    <property type="entry name" value="4FE4S_FER_2"/>
    <property type="match status" value="1"/>
</dbReference>
<dbReference type="PANTHER" id="PTHR30176">
    <property type="entry name" value="FERREDOXIN-TYPE PROTEIN NAPH"/>
    <property type="match status" value="1"/>
</dbReference>
<sequence>MNEQAQPGVKPGVDQFDVEAVNAAGKRPALYAPRKKIFPKRASGFFRQLKWVIMIVTLGIYYLTPWLRFDRGEFAPDQAVLVDLANRRFYFFFIEIWPQEFYYVAGMLVMAGVGLFLVTSTVGRAWCGYTCPQTVWVDLFLLVERFFEGDRNQRIKLDKGRYDFNKIWRRVAKHTSWILIGVATGGAWVFYFADAPTLFADVVRFEAPAIAYFTILILTATTYTFGGLMREQVCTYMCPWPRIQGAMLDEFSLTVTYNDWRGEPRTKHAKKAIKEGKVVGDCVDCNACVVVCPMGIDIRDGQQLECITCALCIDACDNVMDKLGKERGLISYATLNDYNSNMQLATDGGDRIHPERLRDKAGRLVDAVTHTSLQTIIRWRTLIYFCVWAAIGVAMLIVLSMRDRLDVNVQHDRNPLYVMLSDGAVRNGYDVKILNMTPEPRTMKLSIVGLPGGEMTLASSQNDPQQVIVLDVEPDRVLPLRVYVRADPKLLREQPTRFTFRVEDVFGDESSEELVKFETPKIGE</sequence>
<evidence type="ECO:0000256" key="1">
    <source>
        <dbReference type="ARBA" id="ARBA00022448"/>
    </source>
</evidence>